<dbReference type="GO" id="GO:0034069">
    <property type="term" value="F:aminoglycoside N-acetyltransferase activity"/>
    <property type="evidence" value="ECO:0007669"/>
    <property type="project" value="TreeGrafter"/>
</dbReference>
<feature type="active site" description="Proton donor" evidence="5">
    <location>
        <position position="120"/>
    </location>
</feature>
<dbReference type="PROSITE" id="PS51186">
    <property type="entry name" value="GNAT"/>
    <property type="match status" value="1"/>
</dbReference>
<dbReference type="NCBIfam" id="NF002367">
    <property type="entry name" value="PRK01346.1-4"/>
    <property type="match status" value="1"/>
</dbReference>
<dbReference type="InterPro" id="IPR000182">
    <property type="entry name" value="GNAT_dom"/>
</dbReference>
<feature type="active site" description="Proton acceptor; via carboxylate" evidence="5">
    <location>
        <position position="398"/>
    </location>
</feature>
<gene>
    <name evidence="7" type="ORF">BJY24_000949</name>
</gene>
<comment type="similarity">
    <text evidence="1 5">Belongs to the acetyltransferase Eis family.</text>
</comment>
<comment type="subunit">
    <text evidence="5">Homohexamer; trimer of dimers.</text>
</comment>
<reference evidence="7 8" key="1">
    <citation type="submission" date="2020-08" db="EMBL/GenBank/DDBJ databases">
        <title>Sequencing the genomes of 1000 actinobacteria strains.</title>
        <authorList>
            <person name="Klenk H.-P."/>
        </authorList>
    </citation>
    <scope>NUCLEOTIDE SEQUENCE [LARGE SCALE GENOMIC DNA]</scope>
    <source>
        <strain evidence="7 8">DSM 43582</strain>
    </source>
</reference>
<dbReference type="InterPro" id="IPR051554">
    <property type="entry name" value="Acetyltransferase_Eis"/>
</dbReference>
<evidence type="ECO:0000256" key="4">
    <source>
        <dbReference type="ARBA" id="ARBA00023315"/>
    </source>
</evidence>
<dbReference type="Pfam" id="PF13530">
    <property type="entry name" value="SCP2_2"/>
    <property type="match status" value="1"/>
</dbReference>
<evidence type="ECO:0000259" key="6">
    <source>
        <dbReference type="PROSITE" id="PS51186"/>
    </source>
</evidence>
<keyword evidence="3 5" id="KW-0808">Transferase</keyword>
<dbReference type="Gene3D" id="3.40.630.30">
    <property type="match status" value="2"/>
</dbReference>
<name>A0A7W9P9N3_9NOCA</name>
<dbReference type="GO" id="GO:0030649">
    <property type="term" value="P:aminoglycoside antibiotic catabolic process"/>
    <property type="evidence" value="ECO:0007669"/>
    <property type="project" value="TreeGrafter"/>
</dbReference>
<dbReference type="CDD" id="cd04301">
    <property type="entry name" value="NAT_SF"/>
    <property type="match status" value="1"/>
</dbReference>
<evidence type="ECO:0000313" key="7">
    <source>
        <dbReference type="EMBL" id="MBB5912082.1"/>
    </source>
</evidence>
<dbReference type="HAMAP" id="MF_01812">
    <property type="entry name" value="Eis"/>
    <property type="match status" value="1"/>
</dbReference>
<evidence type="ECO:0000256" key="5">
    <source>
        <dbReference type="HAMAP-Rule" id="MF_01812"/>
    </source>
</evidence>
<dbReference type="InterPro" id="IPR025559">
    <property type="entry name" value="Eis_dom"/>
</dbReference>
<protein>
    <submittedName>
        <fullName evidence="7">Putative acetyltransferase</fullName>
    </submittedName>
</protein>
<dbReference type="Pfam" id="PF13527">
    <property type="entry name" value="Acetyltransf_9"/>
    <property type="match status" value="1"/>
</dbReference>
<evidence type="ECO:0000256" key="3">
    <source>
        <dbReference type="ARBA" id="ARBA00022679"/>
    </source>
</evidence>
<proteinExistence type="inferred from homology"/>
<dbReference type="PANTHER" id="PTHR37817">
    <property type="entry name" value="N-ACETYLTRANSFERASE EIS"/>
    <property type="match status" value="1"/>
</dbReference>
<keyword evidence="8" id="KW-1185">Reference proteome</keyword>
<feature type="binding site" evidence="5">
    <location>
        <begin position="87"/>
        <end position="92"/>
    </location>
    <ligand>
        <name>acetyl-CoA</name>
        <dbReference type="ChEBI" id="CHEBI:57288"/>
    </ligand>
</feature>
<dbReference type="SUPFAM" id="SSF55729">
    <property type="entry name" value="Acyl-CoA N-acyltransferases (Nat)"/>
    <property type="match status" value="1"/>
</dbReference>
<dbReference type="InterPro" id="IPR016181">
    <property type="entry name" value="Acyl_CoA_acyltransferase"/>
</dbReference>
<dbReference type="Pfam" id="PF17668">
    <property type="entry name" value="Acetyltransf_17"/>
    <property type="match status" value="1"/>
</dbReference>
<sequence>MTIALDVLSAEADILAAQRIFRTAMVGLPPVSGTTGLNEPGRTLGARVDGELVGTANSFTSWLVVPGGARVPHAAVTHVGVLPSHTRRGIVKALLHRQLADFAARGEIVASLRASQGGIYERFGYAVATSAAQREVDRSRARLRDTVAASGPVRFLDPAQSWETLAKIYATANVSWVGAIDRPSYWWRLQELFYGRDGYAVVHGHPGSEDGFARYHAVPAAGWARGSAERVVVVDDLVATTPDAYRGLIRHLLATDIVDRITFPSSAPDDPLRHLLTDERAVTVSGVRDETWLRLVDVPAALDRRTYRDGEPVLVAITDPVLPANTGTYRISGDGVRRVTEPADLTADVAALAAVYLGGATWRQLGLAGRVAAHRPEALAAADRLFATTEPPYSGTWF</sequence>
<dbReference type="AlphaFoldDB" id="A0A7W9P9N3"/>
<dbReference type="InterPro" id="IPR022902">
    <property type="entry name" value="NAcTrfase_Eis"/>
</dbReference>
<dbReference type="InterPro" id="IPR036527">
    <property type="entry name" value="SCP2_sterol-bd_dom_sf"/>
</dbReference>
<dbReference type="Proteomes" id="UP000540412">
    <property type="component" value="Unassembled WGS sequence"/>
</dbReference>
<evidence type="ECO:0000256" key="2">
    <source>
        <dbReference type="ARBA" id="ARBA00022488"/>
    </source>
</evidence>
<organism evidence="7 8">
    <name type="scientific">Nocardia transvalensis</name>
    <dbReference type="NCBI Taxonomy" id="37333"/>
    <lineage>
        <taxon>Bacteria</taxon>
        <taxon>Bacillati</taxon>
        <taxon>Actinomycetota</taxon>
        <taxon>Actinomycetes</taxon>
        <taxon>Mycobacteriales</taxon>
        <taxon>Nocardiaceae</taxon>
        <taxon>Nocardia</taxon>
    </lineage>
</organism>
<accession>A0A7W9P9N3</accession>
<dbReference type="SUPFAM" id="SSF55718">
    <property type="entry name" value="SCP-like"/>
    <property type="match status" value="1"/>
</dbReference>
<dbReference type="InterPro" id="IPR041380">
    <property type="entry name" value="Acetyltransf_17"/>
</dbReference>
<evidence type="ECO:0000313" key="8">
    <source>
        <dbReference type="Proteomes" id="UP000540412"/>
    </source>
</evidence>
<feature type="domain" description="N-acetyltransferase" evidence="6">
    <location>
        <begin position="5"/>
        <end position="148"/>
    </location>
</feature>
<dbReference type="EMBL" id="JACHIT010000001">
    <property type="protein sequence ID" value="MBB5912082.1"/>
    <property type="molecule type" value="Genomic_DNA"/>
</dbReference>
<feature type="binding site" evidence="5">
    <location>
        <begin position="79"/>
        <end position="81"/>
    </location>
    <ligand>
        <name>acetyl-CoA</name>
        <dbReference type="ChEBI" id="CHEBI:57288"/>
    </ligand>
</feature>
<keyword evidence="4 5" id="KW-0012">Acyltransferase</keyword>
<comment type="caution">
    <text evidence="5">Lacks conserved residue(s) required for the propagation of feature annotation.</text>
</comment>
<dbReference type="PANTHER" id="PTHR37817:SF1">
    <property type="entry name" value="N-ACETYLTRANSFERASE EIS"/>
    <property type="match status" value="1"/>
</dbReference>
<dbReference type="Gene3D" id="3.30.1050.10">
    <property type="entry name" value="SCP2 sterol-binding domain"/>
    <property type="match status" value="1"/>
</dbReference>
<evidence type="ECO:0000256" key="1">
    <source>
        <dbReference type="ARBA" id="ARBA00009213"/>
    </source>
</evidence>
<keyword evidence="2" id="KW-1036">Host cytoplasmic vesicle</keyword>
<comment type="caution">
    <text evidence="7">The sequence shown here is derived from an EMBL/GenBank/DDBJ whole genome shotgun (WGS) entry which is preliminary data.</text>
</comment>